<sequence>MEYVFFFSGFREYHVDLPPLQEKHRCGYCVIKGLDCHSTGYGSWCKECADQRDFVKWCTHFFPVNAMDRVAEEMRPLVETGPGGTSPSSPTSLVLPYLTFSSPRFTETRRLVERIGRANEQLTRTADLHGAAVAECAEAIRAFHAHLADAGDSLGQDGIAACFDFGLGPAATVATINDFFVRFDKIQKLLLKHRKHAENVESDKPVAGPSKPARRRSVVQPELQMQDDEMEESLSLSQLHKKLAGTAPPNSSTLAADSDQDAEGEEDDEVPATQSQTSPMDVSVEGEGKVEGLQ</sequence>
<evidence type="ECO:0000313" key="2">
    <source>
        <dbReference type="EMBL" id="GAT49792.1"/>
    </source>
</evidence>
<dbReference type="EMBL" id="DF845821">
    <property type="protein sequence ID" value="GAT49792.1"/>
    <property type="molecule type" value="Genomic_DNA"/>
</dbReference>
<feature type="compositionally biased region" description="Acidic residues" evidence="1">
    <location>
        <begin position="258"/>
        <end position="270"/>
    </location>
</feature>
<evidence type="ECO:0000313" key="3">
    <source>
        <dbReference type="Proteomes" id="UP000815677"/>
    </source>
</evidence>
<protein>
    <submittedName>
        <fullName evidence="2">Uncharacterized protein</fullName>
    </submittedName>
</protein>
<accession>A0ABQ0LH08</accession>
<proteinExistence type="predicted"/>
<evidence type="ECO:0000256" key="1">
    <source>
        <dbReference type="SAM" id="MobiDB-lite"/>
    </source>
</evidence>
<feature type="region of interest" description="Disordered" evidence="1">
    <location>
        <begin position="198"/>
        <end position="294"/>
    </location>
</feature>
<reference evidence="2" key="1">
    <citation type="submission" date="2014-09" db="EMBL/GenBank/DDBJ databases">
        <title>Genome sequence of the luminous mushroom Mycena chlorophos for searching fungal bioluminescence genes.</title>
        <authorList>
            <person name="Tanaka Y."/>
            <person name="Kasuga D."/>
            <person name="Oba Y."/>
            <person name="Hase S."/>
            <person name="Sato K."/>
            <person name="Oba Y."/>
            <person name="Sakakibara Y."/>
        </authorList>
    </citation>
    <scope>NUCLEOTIDE SEQUENCE</scope>
</reference>
<dbReference type="Proteomes" id="UP000815677">
    <property type="component" value="Unassembled WGS sequence"/>
</dbReference>
<organism evidence="2 3">
    <name type="scientific">Mycena chlorophos</name>
    <name type="common">Agaric fungus</name>
    <name type="synonym">Agaricus chlorophos</name>
    <dbReference type="NCBI Taxonomy" id="658473"/>
    <lineage>
        <taxon>Eukaryota</taxon>
        <taxon>Fungi</taxon>
        <taxon>Dikarya</taxon>
        <taxon>Basidiomycota</taxon>
        <taxon>Agaricomycotina</taxon>
        <taxon>Agaricomycetes</taxon>
        <taxon>Agaricomycetidae</taxon>
        <taxon>Agaricales</taxon>
        <taxon>Marasmiineae</taxon>
        <taxon>Mycenaceae</taxon>
        <taxon>Mycena</taxon>
    </lineage>
</organism>
<keyword evidence="3" id="KW-1185">Reference proteome</keyword>
<name>A0ABQ0LH08_MYCCL</name>
<gene>
    <name evidence="2" type="ORF">MCHLO_07082</name>
</gene>